<dbReference type="EMBL" id="MCGE01000044">
    <property type="protein sequence ID" value="ORZ05476.1"/>
    <property type="molecule type" value="Genomic_DNA"/>
</dbReference>
<sequence>MRISHHDWITESISLDDTLLGCPSTVHGVFPEGPIGIVDTYCKIVNINFQHSCKNKSITSTVAGPDHINTRMNP</sequence>
<evidence type="ECO:0000313" key="2">
    <source>
        <dbReference type="Proteomes" id="UP000193560"/>
    </source>
</evidence>
<dbReference type="AlphaFoldDB" id="A0A1X2HYQ5"/>
<dbReference type="Proteomes" id="UP000193560">
    <property type="component" value="Unassembled WGS sequence"/>
</dbReference>
<gene>
    <name evidence="1" type="ORF">BCR42DRAFT_428367</name>
</gene>
<name>A0A1X2HYQ5_9FUNG</name>
<comment type="caution">
    <text evidence="1">The sequence shown here is derived from an EMBL/GenBank/DDBJ whole genome shotgun (WGS) entry which is preliminary data.</text>
</comment>
<accession>A0A1X2HYQ5</accession>
<organism evidence="1 2">
    <name type="scientific">Absidia repens</name>
    <dbReference type="NCBI Taxonomy" id="90262"/>
    <lineage>
        <taxon>Eukaryota</taxon>
        <taxon>Fungi</taxon>
        <taxon>Fungi incertae sedis</taxon>
        <taxon>Mucoromycota</taxon>
        <taxon>Mucoromycotina</taxon>
        <taxon>Mucoromycetes</taxon>
        <taxon>Mucorales</taxon>
        <taxon>Cunninghamellaceae</taxon>
        <taxon>Absidia</taxon>
    </lineage>
</organism>
<keyword evidence="2" id="KW-1185">Reference proteome</keyword>
<proteinExistence type="predicted"/>
<reference evidence="1 2" key="1">
    <citation type="submission" date="2016-07" db="EMBL/GenBank/DDBJ databases">
        <title>Pervasive Adenine N6-methylation of Active Genes in Fungi.</title>
        <authorList>
            <consortium name="DOE Joint Genome Institute"/>
            <person name="Mondo S.J."/>
            <person name="Dannebaum R.O."/>
            <person name="Kuo R.C."/>
            <person name="Labutti K."/>
            <person name="Haridas S."/>
            <person name="Kuo A."/>
            <person name="Salamov A."/>
            <person name="Ahrendt S.R."/>
            <person name="Lipzen A."/>
            <person name="Sullivan W."/>
            <person name="Andreopoulos W.B."/>
            <person name="Clum A."/>
            <person name="Lindquist E."/>
            <person name="Daum C."/>
            <person name="Ramamoorthy G.K."/>
            <person name="Gryganskyi A."/>
            <person name="Culley D."/>
            <person name="Magnuson J.K."/>
            <person name="James T.Y."/>
            <person name="O'Malley M.A."/>
            <person name="Stajich J.E."/>
            <person name="Spatafora J.W."/>
            <person name="Visel A."/>
            <person name="Grigoriev I.V."/>
        </authorList>
    </citation>
    <scope>NUCLEOTIDE SEQUENCE [LARGE SCALE GENOMIC DNA]</scope>
    <source>
        <strain evidence="1 2">NRRL 1336</strain>
    </source>
</reference>
<evidence type="ECO:0000313" key="1">
    <source>
        <dbReference type="EMBL" id="ORZ05476.1"/>
    </source>
</evidence>
<protein>
    <submittedName>
        <fullName evidence="1">Uncharacterized protein</fullName>
    </submittedName>
</protein>